<evidence type="ECO:0000313" key="3">
    <source>
        <dbReference type="EMBL" id="SNR23577.1"/>
    </source>
</evidence>
<feature type="region of interest" description="Disordered" evidence="1">
    <location>
        <begin position="2207"/>
        <end position="2243"/>
    </location>
</feature>
<sequence>MGATQTTAEPVDEWIEDQLQDMTDVPADTLPEFLGNVAIDDADVSDDVASATLVIDGYPSLSVPGSAGVEFFLGEPEVSTAEIDVSLVLETEWALAIEGIELTARVDNGVLRPAPADDGTRADHVEFTTEVDITLDHTWEFGIEGFEGVDMTPAEIAKTGILIEASDIVLDVSPTELSPAIADHDEFDDAYVDEGFVGLFIGDASVSFPESWPLPAELTLQGATIGSGGFSGVIAYEPADLTFDDTTNEYTGEAAATLGDFSFGIDAVQVEFVQTALSTCSVSGELFLPYVDQRVAVDLGFDMEGRLAVELTDLIDADEPTDGPSGDLVTIEVAEAFALDVDGFGIVVSAETFALSVSGTVRPLFDAVDLPDVEVDDLTINDDGTVDYDDSWIDVPDQGATELEGIELEVSKFAVGTRDDGWRYLAFSGAISIVEGIPAGASADGLRVAWDPSGENDPTVSFDGIGIEFTIPDTLAFKGTVAYDGENGKYYGDIDLDLIALDTSISATLIVGEEKDASGQWFTYLGVSIDASLPVGIPLFSTGLSIYGMGALYAHNMEPDRGDKEWYALSGEKEESWYHAGNEPGVDDLNNQWAAKRGGFGFGAGVNIGTSSDNGFALTSDLLLVIAFPGPVIMLEGRADLLSPGEEIDSEGSLRTLAVLDGDAGDLTFGIDAQYTKASENTTLIDIRAGVEAYYDFTDPSAWYLNLGRRDPEDDRVRAELLVFSADGYFMLNADRVATGARVGYGEDFSFGPLAVDFEAFIEGHVLVSWQPTHFSGAVELYGAIELSAFGIGASITASAALAAEAIDPFHVHGEVSVELGTPWPLPDPEATVSLEWGPTPEPPEVPAPLSGVALGHERVTTRWPLPRAGQVDEVGDGAYTEALLEPDYATADAGGERLLGYDGDLPSPPEDDDKGPADPPRVPPDVRPELTFTTGVVDDGDVGVNASTSDAWTVIGDPEDGGPVEARYLLQDVSLQRWSESEDSYVDEGPVYGSWAPLPDTRIGAGGAPSDDGTPPVANTKLRLWSVNPYDYGRDTGGAWEEGIDRLLGSYPCYGDGRCFPLAGTAIGEELTRELEGEEFDGERITHEDDGWPQFLREVDELDAPPEVSPAETEAGFIEALRYLGPNRKHDPEDLTEVVVGLDGYRRSVELTLVVSRGNTRLSATALGYEGERKGSTPIDTRDIRSAPEFLTGSVEEEAFREVEVDPPTSAPFERRTVTFTADGGISHVLIRSTGAFGIVEVCEATVPIDALGADGVEGPAHVRDELVRWSEEPTVLEPNERYRLVIDTVAEARGIDGEPLSEFEHRWPDGDGTMTEMAYFETTGPPALADVSPPFGADDQEEGGSDAFGTLERYVESTVPESVVADGERPSVPRPVYRGYDVGVRFAEAYVESLYAMARRDLRLQLYDEDDRPVRDVDGRLGTARNPWAKAGTHALERHDRTWLSRVAEACGGIEEETLPYEDVLADDDPRCVLDPDTTYEARLVPALIREPFDTDGDRWSGGDGEAMVTHVGHDGASGESASVVSEDTDADEAVVTLEALEEGDLDDITPESDTVRFRGDKRRADGTYVITAVDEDDDATVTLDGVPDLADDDRTWRVAPTGHLRIDDGDGTVDVTISLESAPGSTAPTTWDDYVLRTNVRFTDAAEGVAGAVVRYDPDAGTGYRFEIDADDDEYRLIRIDADASETLKTEPSPSIEAGMDADIRMQVIGGTIDVFVDDEPTMSVIEAEPLPAGTVGIHAMDVPRIDVAEVFVEDFRTGGASPVAYRFPFTTSRFSNFVHQLHSFPDTAWTADGGALAAMLDGDDDVPDVTAAATSLPADDPEPPGGMEARAYDAVEEALAPGVTPPVDGLDATWLTADDGPVGLLVRSPEPIDWDRTTGELGCAAEPLSAPQPPEVTKVTEVRFEGENDGGTGSTDGSVEVLLDRRITPEGYVLERRLPGGRGFAPDPMGDGFEERFPETFEGDVYRQIPGPEPGELPDIPFPQDLIEWDGDEPLVPGREDPILEEEESEEQLTEVEPIDDDRISGLAARVSETFDRYDIDVSVSEDDPLTALEATTVDDELVADLDLSGEEYELLERQAARMADRTTIDATSGTTVRTVDGAERTVDGAERTVDLERLAAVTSEGATAGDPDAEWFIDEDGLSAETEGWTGFVRPAGTTPTVWETTVALGSSATAGLLFRVRDETHYLAAVLSTGDERVSLRRRDGDGAETVREVPLPDRDGADEADENGADEDGTRASEYTLRVRADSTTLWVSVDDVPLFGVEDTFLEGDAAGVFTDGDDATFTSLSANDDADVGRLLKDAFTADDPVDSEYVSGEETVGDWRVVDEPPYTIRHSMWRTRDGTLEQVSNLYGFVGNRYREPGTYAVTGDENWSDYRVAVRLRSEDDDAIGVIVRYRGDGEYYRFSMDHERKYRRLVRRSGGTTTVLWEDDERYELGREYLLTIDCVGDRIVGHLDGERLFSVTDPVIDTGKIGVYCRANVGARFEDVRVTAPGGGWVPYHVFEADVAFPAGSRIRVADDPPADDALPVGVYGRERNGADAGQLPETPTDFRIRDPTGAIGHRRVFLPEEAYEPCADVPVLRNTDGTGLFLLTAGLPSDTTATRLSMTYRRALEDDVLTQHGSDEPETTGVTVRVPADGDEGE</sequence>
<dbReference type="EMBL" id="FZNQ01000001">
    <property type="protein sequence ID" value="SNR23577.1"/>
    <property type="molecule type" value="Genomic_DNA"/>
</dbReference>
<proteinExistence type="predicted"/>
<feature type="region of interest" description="Disordered" evidence="1">
    <location>
        <begin position="895"/>
        <end position="926"/>
    </location>
</feature>
<evidence type="ECO:0000259" key="2">
    <source>
        <dbReference type="Pfam" id="PF20248"/>
    </source>
</evidence>
<feature type="region of interest" description="Disordered" evidence="1">
    <location>
        <begin position="2624"/>
        <end position="2649"/>
    </location>
</feature>
<gene>
    <name evidence="3" type="ORF">SAMN06264855_101142</name>
</gene>
<dbReference type="RefSeq" id="WP_089383128.1">
    <property type="nucleotide sequence ID" value="NZ_FZNQ01000001.1"/>
</dbReference>
<keyword evidence="4" id="KW-1185">Reference proteome</keyword>
<feature type="compositionally biased region" description="Basic and acidic residues" evidence="1">
    <location>
        <begin position="2207"/>
        <end position="2228"/>
    </location>
</feature>
<dbReference type="Pfam" id="PF20248">
    <property type="entry name" value="DUF6603"/>
    <property type="match status" value="1"/>
</dbReference>
<accession>A0A238UPK1</accession>
<organism evidence="3 4">
    <name type="scientific">Halorubrum vacuolatum</name>
    <name type="common">Natronobacterium vacuolatum</name>
    <dbReference type="NCBI Taxonomy" id="63740"/>
    <lineage>
        <taxon>Archaea</taxon>
        <taxon>Methanobacteriati</taxon>
        <taxon>Methanobacteriota</taxon>
        <taxon>Stenosarchaea group</taxon>
        <taxon>Halobacteria</taxon>
        <taxon>Halobacteriales</taxon>
        <taxon>Haloferacaceae</taxon>
        <taxon>Halorubrum</taxon>
    </lineage>
</organism>
<dbReference type="Proteomes" id="UP000198397">
    <property type="component" value="Unassembled WGS sequence"/>
</dbReference>
<dbReference type="InterPro" id="IPR046538">
    <property type="entry name" value="DUF6603"/>
</dbReference>
<evidence type="ECO:0000256" key="1">
    <source>
        <dbReference type="SAM" id="MobiDB-lite"/>
    </source>
</evidence>
<evidence type="ECO:0000313" key="4">
    <source>
        <dbReference type="Proteomes" id="UP000198397"/>
    </source>
</evidence>
<dbReference type="Gene3D" id="2.60.120.560">
    <property type="entry name" value="Exo-inulinase, domain 1"/>
    <property type="match status" value="3"/>
</dbReference>
<name>A0A238UPK1_HALVU</name>
<feature type="domain" description="DUF6603" evidence="2">
    <location>
        <begin position="425"/>
        <end position="851"/>
    </location>
</feature>
<dbReference type="OrthoDB" id="346141at2157"/>
<protein>
    <recommendedName>
        <fullName evidence="2">DUF6603 domain-containing protein</fullName>
    </recommendedName>
</protein>
<feature type="compositionally biased region" description="Acidic residues" evidence="1">
    <location>
        <begin position="2229"/>
        <end position="2238"/>
    </location>
</feature>
<reference evidence="3 4" key="1">
    <citation type="submission" date="2017-06" db="EMBL/GenBank/DDBJ databases">
        <authorList>
            <person name="Kim H.J."/>
            <person name="Triplett B.A."/>
        </authorList>
    </citation>
    <scope>NUCLEOTIDE SEQUENCE [LARGE SCALE GENOMIC DNA]</scope>
    <source>
        <strain evidence="3 4">DSM 8800</strain>
    </source>
</reference>